<evidence type="ECO:0000259" key="5">
    <source>
        <dbReference type="Pfam" id="PF02875"/>
    </source>
</evidence>
<feature type="binding site" evidence="3">
    <location>
        <begin position="169"/>
        <end position="170"/>
    </location>
    <ligand>
        <name>UDP-N-acetyl-alpha-D-muramoyl-L-alanyl-D-glutamate</name>
        <dbReference type="ChEBI" id="CHEBI:83900"/>
    </ligand>
</feature>
<dbReference type="NCBIfam" id="TIGR01085">
    <property type="entry name" value="murE"/>
    <property type="match status" value="1"/>
</dbReference>
<comment type="caution">
    <text evidence="7">The sequence shown here is derived from an EMBL/GenBank/DDBJ whole genome shotgun (WGS) entry which is preliminary data.</text>
</comment>
<reference evidence="7" key="2">
    <citation type="submission" date="2021-09" db="EMBL/GenBank/DDBJ databases">
        <authorList>
            <person name="Gilroy R."/>
        </authorList>
    </citation>
    <scope>NUCLEOTIDE SEQUENCE</scope>
    <source>
        <strain evidence="7">CHK179-5677</strain>
    </source>
</reference>
<name>A0A921ML15_9FIRM</name>
<keyword evidence="3" id="KW-0067">ATP-binding</keyword>
<dbReference type="SUPFAM" id="SSF53623">
    <property type="entry name" value="MurD-like peptide ligases, catalytic domain"/>
    <property type="match status" value="1"/>
</dbReference>
<dbReference type="PANTHER" id="PTHR23135">
    <property type="entry name" value="MUR LIGASE FAMILY MEMBER"/>
    <property type="match status" value="1"/>
</dbReference>
<evidence type="ECO:0000256" key="3">
    <source>
        <dbReference type="HAMAP-Rule" id="MF_00208"/>
    </source>
</evidence>
<dbReference type="Gene3D" id="3.90.190.20">
    <property type="entry name" value="Mur ligase, C-terminal domain"/>
    <property type="match status" value="1"/>
</dbReference>
<dbReference type="GO" id="GO:0016881">
    <property type="term" value="F:acid-amino acid ligase activity"/>
    <property type="evidence" value="ECO:0007669"/>
    <property type="project" value="UniProtKB-UniRule"/>
</dbReference>
<dbReference type="GO" id="GO:0009252">
    <property type="term" value="P:peptidoglycan biosynthetic process"/>
    <property type="evidence" value="ECO:0007669"/>
    <property type="project" value="UniProtKB-UniRule"/>
</dbReference>
<dbReference type="GO" id="GO:0000287">
    <property type="term" value="F:magnesium ion binding"/>
    <property type="evidence" value="ECO:0007669"/>
    <property type="project" value="UniProtKB-UniRule"/>
</dbReference>
<feature type="binding site" evidence="3">
    <location>
        <position position="45"/>
    </location>
    <ligand>
        <name>UDP-N-acetyl-alpha-D-muramoyl-L-alanyl-D-glutamate</name>
        <dbReference type="ChEBI" id="CHEBI:83900"/>
    </ligand>
</feature>
<feature type="binding site" evidence="3">
    <location>
        <begin position="122"/>
        <end position="128"/>
    </location>
    <ligand>
        <name>ATP</name>
        <dbReference type="ChEBI" id="CHEBI:30616"/>
    </ligand>
</feature>
<evidence type="ECO:0000256" key="2">
    <source>
        <dbReference type="ARBA" id="ARBA00005898"/>
    </source>
</evidence>
<dbReference type="HAMAP" id="MF_00208">
    <property type="entry name" value="MurE"/>
    <property type="match status" value="1"/>
</dbReference>
<evidence type="ECO:0000313" key="8">
    <source>
        <dbReference type="Proteomes" id="UP000760668"/>
    </source>
</evidence>
<keyword evidence="3" id="KW-0460">Magnesium</keyword>
<comment type="pathway">
    <text evidence="1 3 4">Cell wall biogenesis; peptidoglycan biosynthesis.</text>
</comment>
<protein>
    <recommendedName>
        <fullName evidence="3">UDP-N-acetylmuramyl-tripeptide synthetase</fullName>
        <ecNumber evidence="3">6.3.2.-</ecNumber>
    </recommendedName>
    <alternativeName>
        <fullName evidence="3">UDP-MurNAc-tripeptide synthetase</fullName>
    </alternativeName>
</protein>
<dbReference type="GO" id="GO:0005524">
    <property type="term" value="F:ATP binding"/>
    <property type="evidence" value="ECO:0007669"/>
    <property type="project" value="UniProtKB-UniRule"/>
</dbReference>
<dbReference type="InterPro" id="IPR004101">
    <property type="entry name" value="Mur_ligase_C"/>
</dbReference>
<sequence>MFSLSRPHFPLGDYYQLLLKNGLLSDATPLHADLTREVRLVSCDSQTVVPGTLFICKGAAFKPQYLLDAAEKGAFVYVSQRRWTECALPCILVSDIRRAMALLADRAWDHPSGRLHITGITGTKGKTTTAYFLKSILDEWRRSQGRHESAILSTMITDDGVERRPAKLTTPEPLDLQRHLWNAAECGAEYLTMEVSSQALKYHRTGGVEFSVGVFLNIGEDHISPVEHPDFEDYFASKLMIFRQSAAACVNLDSDFAERILTAAGCCSKIYTFSTKFSTADIYASEIRRDGDATRFLVRTPRYTRELSMGLPGSFNVENALAAVAAAEALGAPESAVAAGLAEAAVPGRMETFNTPDGKLTVIVDYAHNGMSLEALLSSVRREFPGRQLTVLFGCTGGKGLDRREGMGQAAGRWADRIILTEDDPGPEEVPDICADIGRYIAPFGKGWTVIPDREAAVERAILEAATPAVVVLAGKGAEQQQKRKHGPEPCVPDALLARRTLKHYDP</sequence>
<dbReference type="SUPFAM" id="SSF63418">
    <property type="entry name" value="MurE/MurF N-terminal domain"/>
    <property type="match status" value="1"/>
</dbReference>
<evidence type="ECO:0000256" key="4">
    <source>
        <dbReference type="RuleBase" id="RU004135"/>
    </source>
</evidence>
<dbReference type="GO" id="GO:0005737">
    <property type="term" value="C:cytoplasm"/>
    <property type="evidence" value="ECO:0007669"/>
    <property type="project" value="UniProtKB-SubCell"/>
</dbReference>
<dbReference type="SUPFAM" id="SSF53244">
    <property type="entry name" value="MurD-like peptide ligases, peptide-binding domain"/>
    <property type="match status" value="1"/>
</dbReference>
<keyword evidence="3" id="KW-0963">Cytoplasm</keyword>
<evidence type="ECO:0000259" key="6">
    <source>
        <dbReference type="Pfam" id="PF08245"/>
    </source>
</evidence>
<accession>A0A921ML15</accession>
<dbReference type="EC" id="6.3.2.-" evidence="3"/>
<keyword evidence="3 4" id="KW-0132">Cell division</keyword>
<organism evidence="7 8">
    <name type="scientific">Pseudoflavonifractor capillosus</name>
    <dbReference type="NCBI Taxonomy" id="106588"/>
    <lineage>
        <taxon>Bacteria</taxon>
        <taxon>Bacillati</taxon>
        <taxon>Bacillota</taxon>
        <taxon>Clostridia</taxon>
        <taxon>Eubacteriales</taxon>
        <taxon>Oscillospiraceae</taxon>
        <taxon>Pseudoflavonifractor</taxon>
    </lineage>
</organism>
<keyword evidence="3" id="KW-0436">Ligase</keyword>
<dbReference type="EMBL" id="DYUC01000021">
    <property type="protein sequence ID" value="HJG85931.1"/>
    <property type="molecule type" value="Genomic_DNA"/>
</dbReference>
<reference evidence="7" key="1">
    <citation type="journal article" date="2021" name="PeerJ">
        <title>Extensive microbial diversity within the chicken gut microbiome revealed by metagenomics and culture.</title>
        <authorList>
            <person name="Gilroy R."/>
            <person name="Ravi A."/>
            <person name="Getino M."/>
            <person name="Pursley I."/>
            <person name="Horton D.L."/>
            <person name="Alikhan N.F."/>
            <person name="Baker D."/>
            <person name="Gharbi K."/>
            <person name="Hall N."/>
            <person name="Watson M."/>
            <person name="Adriaenssens E.M."/>
            <person name="Foster-Nyarko E."/>
            <person name="Jarju S."/>
            <person name="Secka A."/>
            <person name="Antonio M."/>
            <person name="Oren A."/>
            <person name="Chaudhuri R.R."/>
            <person name="La Ragione R."/>
            <person name="Hildebrand F."/>
            <person name="Pallen M.J."/>
        </authorList>
    </citation>
    <scope>NUCLEOTIDE SEQUENCE</scope>
    <source>
        <strain evidence="7">CHK179-5677</strain>
    </source>
</reference>
<dbReference type="PANTHER" id="PTHR23135:SF4">
    <property type="entry name" value="UDP-N-ACETYLMURAMOYL-L-ALANYL-D-GLUTAMATE--2,6-DIAMINOPIMELATE LIGASE MURE HOMOLOG, CHLOROPLASTIC"/>
    <property type="match status" value="1"/>
</dbReference>
<dbReference type="Pfam" id="PF08245">
    <property type="entry name" value="Mur_ligase_M"/>
    <property type="match status" value="1"/>
</dbReference>
<dbReference type="Gene3D" id="3.40.1390.10">
    <property type="entry name" value="MurE/MurF, N-terminal domain"/>
    <property type="match status" value="1"/>
</dbReference>
<evidence type="ECO:0000256" key="1">
    <source>
        <dbReference type="ARBA" id="ARBA00004752"/>
    </source>
</evidence>
<dbReference type="InterPro" id="IPR013221">
    <property type="entry name" value="Mur_ligase_cen"/>
</dbReference>
<comment type="subcellular location">
    <subcellularLocation>
        <location evidence="3 4">Cytoplasm</location>
    </subcellularLocation>
</comment>
<dbReference type="GO" id="GO:0071555">
    <property type="term" value="P:cell wall organization"/>
    <property type="evidence" value="ECO:0007669"/>
    <property type="project" value="UniProtKB-KW"/>
</dbReference>
<dbReference type="Gene3D" id="3.40.1190.10">
    <property type="entry name" value="Mur-like, catalytic domain"/>
    <property type="match status" value="1"/>
</dbReference>
<dbReference type="GO" id="GO:0008360">
    <property type="term" value="P:regulation of cell shape"/>
    <property type="evidence" value="ECO:0007669"/>
    <property type="project" value="UniProtKB-KW"/>
</dbReference>
<comment type="cofactor">
    <cofactor evidence="3">
        <name>Mg(2+)</name>
        <dbReference type="ChEBI" id="CHEBI:18420"/>
    </cofactor>
</comment>
<feature type="domain" description="Mur ligase C-terminal" evidence="5">
    <location>
        <begin position="348"/>
        <end position="477"/>
    </location>
</feature>
<comment type="caution">
    <text evidence="3">Lacks conserved residue(s) required for the propagation of feature annotation.</text>
</comment>
<dbReference type="Proteomes" id="UP000760668">
    <property type="component" value="Unassembled WGS sequence"/>
</dbReference>
<dbReference type="AlphaFoldDB" id="A0A921ML15"/>
<dbReference type="Pfam" id="PF02875">
    <property type="entry name" value="Mur_ligase_C"/>
    <property type="match status" value="1"/>
</dbReference>
<proteinExistence type="inferred from homology"/>
<comment type="function">
    <text evidence="3">Catalyzes the addition of an amino acid to the nucleotide precursor UDP-N-acetylmuramoyl-L-alanyl-D-glutamate (UMAG) in the biosynthesis of bacterial cell-wall peptidoglycan.</text>
</comment>
<keyword evidence="3 4" id="KW-0573">Peptidoglycan synthesis</keyword>
<dbReference type="InterPro" id="IPR035911">
    <property type="entry name" value="MurE/MurF_N"/>
</dbReference>
<evidence type="ECO:0000313" key="7">
    <source>
        <dbReference type="EMBL" id="HJG85931.1"/>
    </source>
</evidence>
<comment type="PTM">
    <text evidence="3">Carboxylation is probably crucial for Mg(2+) binding and, consequently, for the gamma-phosphate positioning of ATP.</text>
</comment>
<keyword evidence="3 4" id="KW-0961">Cell wall biogenesis/degradation</keyword>
<keyword evidence="3" id="KW-0547">Nucleotide-binding</keyword>
<feature type="modified residue" description="N6-carboxylysine" evidence="3">
    <location>
        <position position="238"/>
    </location>
</feature>
<dbReference type="InterPro" id="IPR036615">
    <property type="entry name" value="Mur_ligase_C_dom_sf"/>
</dbReference>
<feature type="domain" description="Mur ligase central" evidence="6">
    <location>
        <begin position="120"/>
        <end position="327"/>
    </location>
</feature>
<gene>
    <name evidence="3 7" type="primary">murE</name>
    <name evidence="7" type="ORF">K8V01_02705</name>
</gene>
<feature type="binding site" evidence="3">
    <location>
        <position position="196"/>
    </location>
    <ligand>
        <name>UDP-N-acetyl-alpha-D-muramoyl-L-alanyl-D-glutamate</name>
        <dbReference type="ChEBI" id="CHEBI:83900"/>
    </ligand>
</feature>
<dbReference type="InterPro" id="IPR005761">
    <property type="entry name" value="UDP-N-AcMur-Glu-dNH2Pim_ligase"/>
</dbReference>
<dbReference type="InterPro" id="IPR036565">
    <property type="entry name" value="Mur-like_cat_sf"/>
</dbReference>
<feature type="binding site" evidence="3">
    <location>
        <position position="204"/>
    </location>
    <ligand>
        <name>UDP-N-acetyl-alpha-D-muramoyl-L-alanyl-D-glutamate</name>
        <dbReference type="ChEBI" id="CHEBI:83900"/>
    </ligand>
</feature>
<comment type="similarity">
    <text evidence="2 3">Belongs to the MurCDEF family. MurE subfamily.</text>
</comment>
<keyword evidence="3 4" id="KW-0133">Cell shape</keyword>
<dbReference type="GO" id="GO:0051301">
    <property type="term" value="P:cell division"/>
    <property type="evidence" value="ECO:0007669"/>
    <property type="project" value="UniProtKB-KW"/>
</dbReference>
<keyword evidence="3 4" id="KW-0131">Cell cycle</keyword>
<dbReference type="RefSeq" id="WP_295369235.1">
    <property type="nucleotide sequence ID" value="NZ_DYUC01000021.1"/>
</dbReference>